<sequence>MCEILPRSRCLNPAQACLADGGFINLRLRDFFLCVTPFIFTIVHFINRIMIFLIFLTVHKGVILIADSFLNPELITDQFICSLSEERGKHSPSEMSLSQKQSVRSGSHVSSSVSVKSDRSKDRNPNFSKEPSQTKRIKEAALDLTLYFLREMKQDEAADTLEEEELEEFVLQKFKKSESVSVRSMSVINTPKEAL</sequence>
<evidence type="ECO:0000256" key="1">
    <source>
        <dbReference type="SAM" id="MobiDB-lite"/>
    </source>
</evidence>
<evidence type="ECO:0000256" key="2">
    <source>
        <dbReference type="SAM" id="Phobius"/>
    </source>
</evidence>
<protein>
    <submittedName>
        <fullName evidence="3">Uncharacterized protein</fullName>
    </submittedName>
</protein>
<feature type="transmembrane region" description="Helical" evidence="2">
    <location>
        <begin position="31"/>
        <end position="56"/>
    </location>
</feature>
<gene>
    <name evidence="3" type="ORF">QQF64_019616</name>
</gene>
<proteinExistence type="predicted"/>
<reference evidence="3 4" key="1">
    <citation type="submission" date="2023-09" db="EMBL/GenBank/DDBJ databases">
        <authorList>
            <person name="Wang M."/>
        </authorList>
    </citation>
    <scope>NUCLEOTIDE SEQUENCE [LARGE SCALE GENOMIC DNA]</scope>
    <source>
        <strain evidence="3">GT-2023</strain>
        <tissue evidence="3">Liver</tissue>
    </source>
</reference>
<dbReference type="Proteomes" id="UP001558613">
    <property type="component" value="Unassembled WGS sequence"/>
</dbReference>
<keyword evidence="2" id="KW-1133">Transmembrane helix</keyword>
<comment type="caution">
    <text evidence="3">The sequence shown here is derived from an EMBL/GenBank/DDBJ whole genome shotgun (WGS) entry which is preliminary data.</text>
</comment>
<evidence type="ECO:0000313" key="3">
    <source>
        <dbReference type="EMBL" id="KAL1251820.1"/>
    </source>
</evidence>
<evidence type="ECO:0000313" key="4">
    <source>
        <dbReference type="Proteomes" id="UP001558613"/>
    </source>
</evidence>
<organism evidence="3 4">
    <name type="scientific">Cirrhinus molitorella</name>
    <name type="common">mud carp</name>
    <dbReference type="NCBI Taxonomy" id="172907"/>
    <lineage>
        <taxon>Eukaryota</taxon>
        <taxon>Metazoa</taxon>
        <taxon>Chordata</taxon>
        <taxon>Craniata</taxon>
        <taxon>Vertebrata</taxon>
        <taxon>Euteleostomi</taxon>
        <taxon>Actinopterygii</taxon>
        <taxon>Neopterygii</taxon>
        <taxon>Teleostei</taxon>
        <taxon>Ostariophysi</taxon>
        <taxon>Cypriniformes</taxon>
        <taxon>Cyprinidae</taxon>
        <taxon>Labeoninae</taxon>
        <taxon>Labeonini</taxon>
        <taxon>Cirrhinus</taxon>
    </lineage>
</organism>
<accession>A0ABR3LHC2</accession>
<keyword evidence="4" id="KW-1185">Reference proteome</keyword>
<keyword evidence="2" id="KW-0472">Membrane</keyword>
<feature type="region of interest" description="Disordered" evidence="1">
    <location>
        <begin position="90"/>
        <end position="134"/>
    </location>
</feature>
<dbReference type="EMBL" id="JAYMGO010000022">
    <property type="protein sequence ID" value="KAL1251820.1"/>
    <property type="molecule type" value="Genomic_DNA"/>
</dbReference>
<feature type="compositionally biased region" description="Low complexity" evidence="1">
    <location>
        <begin position="102"/>
        <end position="115"/>
    </location>
</feature>
<name>A0ABR3LHC2_9TELE</name>
<keyword evidence="2" id="KW-0812">Transmembrane</keyword>